<evidence type="ECO:0000313" key="2">
    <source>
        <dbReference type="EMBL" id="KAE8354860.1"/>
    </source>
</evidence>
<name>A0A5N6ZFI7_9EURO</name>
<protein>
    <submittedName>
        <fullName evidence="2">Uncharacterized protein</fullName>
    </submittedName>
</protein>
<evidence type="ECO:0000256" key="1">
    <source>
        <dbReference type="SAM" id="Phobius"/>
    </source>
</evidence>
<reference evidence="3" key="1">
    <citation type="submission" date="2019-04" db="EMBL/GenBank/DDBJ databases">
        <title>Friends and foes A comparative genomics studyof 23 Aspergillus species from section Flavi.</title>
        <authorList>
            <consortium name="DOE Joint Genome Institute"/>
            <person name="Kjaerbolling I."/>
            <person name="Vesth T."/>
            <person name="Frisvad J.C."/>
            <person name="Nybo J.L."/>
            <person name="Theobald S."/>
            <person name="Kildgaard S."/>
            <person name="Isbrandt T."/>
            <person name="Kuo A."/>
            <person name="Sato A."/>
            <person name="Lyhne E.K."/>
            <person name="Kogle M.E."/>
            <person name="Wiebenga A."/>
            <person name="Kun R.S."/>
            <person name="Lubbers R.J."/>
            <person name="Makela M.R."/>
            <person name="Barry K."/>
            <person name="Chovatia M."/>
            <person name="Clum A."/>
            <person name="Daum C."/>
            <person name="Haridas S."/>
            <person name="He G."/>
            <person name="LaButti K."/>
            <person name="Lipzen A."/>
            <person name="Mondo S."/>
            <person name="Riley R."/>
            <person name="Salamov A."/>
            <person name="Simmons B.A."/>
            <person name="Magnuson J.K."/>
            <person name="Henrissat B."/>
            <person name="Mortensen U.H."/>
            <person name="Larsen T.O."/>
            <person name="Devries R.P."/>
            <person name="Grigoriev I.V."/>
            <person name="Machida M."/>
            <person name="Baker S.E."/>
            <person name="Andersen M.R."/>
        </authorList>
    </citation>
    <scope>NUCLEOTIDE SEQUENCE [LARGE SCALE GENOMIC DNA]</scope>
    <source>
        <strain evidence="3">CBS 553.77</strain>
    </source>
</reference>
<organism evidence="2 3">
    <name type="scientific">Aspergillus coremiiformis</name>
    <dbReference type="NCBI Taxonomy" id="138285"/>
    <lineage>
        <taxon>Eukaryota</taxon>
        <taxon>Fungi</taxon>
        <taxon>Dikarya</taxon>
        <taxon>Ascomycota</taxon>
        <taxon>Pezizomycotina</taxon>
        <taxon>Eurotiomycetes</taxon>
        <taxon>Eurotiomycetidae</taxon>
        <taxon>Eurotiales</taxon>
        <taxon>Aspergillaceae</taxon>
        <taxon>Aspergillus</taxon>
        <taxon>Aspergillus subgen. Circumdati</taxon>
    </lineage>
</organism>
<gene>
    <name evidence="2" type="ORF">BDV28DRAFT_130096</name>
</gene>
<keyword evidence="1" id="KW-1133">Transmembrane helix</keyword>
<evidence type="ECO:0000313" key="3">
    <source>
        <dbReference type="Proteomes" id="UP000327118"/>
    </source>
</evidence>
<keyword evidence="1" id="KW-0812">Transmembrane</keyword>
<dbReference type="Proteomes" id="UP000327118">
    <property type="component" value="Unassembled WGS sequence"/>
</dbReference>
<dbReference type="EMBL" id="ML739063">
    <property type="protein sequence ID" value="KAE8354860.1"/>
    <property type="molecule type" value="Genomic_DNA"/>
</dbReference>
<accession>A0A5N6ZFI7</accession>
<keyword evidence="3" id="KW-1185">Reference proteome</keyword>
<dbReference type="AlphaFoldDB" id="A0A5N6ZFI7"/>
<feature type="transmembrane region" description="Helical" evidence="1">
    <location>
        <begin position="28"/>
        <end position="50"/>
    </location>
</feature>
<keyword evidence="1" id="KW-0472">Membrane</keyword>
<proteinExistence type="predicted"/>
<sequence>MPQSRSNPPPLPLSLLPIGSLLPRKSGIHTRVLCGPTGLILSGFKVVWLVQRMIRLSRYAIFTQICSMELEDLVGK</sequence>